<feature type="region of interest" description="Disordered" evidence="1">
    <location>
        <begin position="455"/>
        <end position="486"/>
    </location>
</feature>
<organism evidence="2 3">
    <name type="scientific">Sorangium cellulosum So0157-2</name>
    <dbReference type="NCBI Taxonomy" id="1254432"/>
    <lineage>
        <taxon>Bacteria</taxon>
        <taxon>Pseudomonadati</taxon>
        <taxon>Myxococcota</taxon>
        <taxon>Polyangia</taxon>
        <taxon>Polyangiales</taxon>
        <taxon>Polyangiaceae</taxon>
        <taxon>Sorangium</taxon>
    </lineage>
</organism>
<dbReference type="eggNOG" id="COG3299">
    <property type="taxonomic scope" value="Bacteria"/>
</dbReference>
<protein>
    <submittedName>
        <fullName evidence="2">Uncharacterized protein</fullName>
    </submittedName>
</protein>
<sequence>MPFALKNLDDRSYEELFAELRRRIPAYLPEWTDHNESDPGITLLQLFAWLMETAIFRLNQAPDERMYAAFLNLVGLGPAPARSAEAIVALQMRPGAPPVARAAHEVGFVAEGAQDGDEDVRFEAEADVSLIGAALGAVLVDDGMSPAPADATEANRRGDAPYAPFGEAGGAGRALYLGLDAAAPGRAPEITGRFEEAELHLFVRVEEEAGRLLGTTSPGSAASAPRGGGRPELLEGGVAWEGRVGPGAWERLEVAGDETRGLRRSGLVRVALTRRLAAGVEVGDLEGRARIWIRAVPAAPGAPAPRRIRWLAINALRVRQWRTVVRELLQPGSDGTPNQVRFVHNPPILLDPERPPEVEVEEPTGGGAEGDARAFQPWHLVDDLATRRPEGGGGVAPDGHPLRVFRALEDRTGVAFGDGIDGLIPPRGQNNLRITYRSGGGAAGNGARLRLAPGVDLPGLAAPEPEQREPASGGADEEPADEARERAPARLHALERAVTPADFETLAVDRAGVARAVALSRRHPLYPRAPVTGALTLVVVPPRAGDDAAPAPTQELLDRVAAALEPYRVLTTELFVVGPRYRRVDVTVEIEVAREADAAPAREAVAAGLRRYLDPLTGGYEGTGWPLGAPIAQGELREIVHGAPGVAAIRCLSVALDGVPQPPCEDIPLGSELDVAASGEHAVRVRAPEHRR</sequence>
<dbReference type="KEGG" id="scu:SCE1572_13810"/>
<evidence type="ECO:0000313" key="2">
    <source>
        <dbReference type="EMBL" id="AGP35510.1"/>
    </source>
</evidence>
<accession>S4XUF8</accession>
<dbReference type="HOGENOM" id="CLU_024495_0_0_7"/>
<dbReference type="EMBL" id="CP003969">
    <property type="protein sequence ID" value="AGP35510.1"/>
    <property type="molecule type" value="Genomic_DNA"/>
</dbReference>
<name>S4XUF8_SORCE</name>
<dbReference type="Proteomes" id="UP000014803">
    <property type="component" value="Chromosome"/>
</dbReference>
<evidence type="ECO:0000313" key="3">
    <source>
        <dbReference type="Proteomes" id="UP000014803"/>
    </source>
</evidence>
<proteinExistence type="predicted"/>
<dbReference type="STRING" id="1254432.SCE1572_13810"/>
<dbReference type="OrthoDB" id="9796131at2"/>
<dbReference type="NCBIfam" id="TIGR02243">
    <property type="entry name" value="putative baseplate assembly protein"/>
    <property type="match status" value="1"/>
</dbReference>
<dbReference type="AlphaFoldDB" id="S4XUF8"/>
<dbReference type="RefSeq" id="WP_020734729.1">
    <property type="nucleotide sequence ID" value="NC_021658.1"/>
</dbReference>
<dbReference type="InterPro" id="IPR011749">
    <property type="entry name" value="CHP02243"/>
</dbReference>
<evidence type="ECO:0000256" key="1">
    <source>
        <dbReference type="SAM" id="MobiDB-lite"/>
    </source>
</evidence>
<feature type="region of interest" description="Disordered" evidence="1">
    <location>
        <begin position="346"/>
        <end position="372"/>
    </location>
</feature>
<gene>
    <name evidence="2" type="ORF">SCE1572_13810</name>
</gene>
<dbReference type="PATRIC" id="fig|1254432.3.peg.3111"/>
<reference evidence="2 3" key="1">
    <citation type="journal article" date="2013" name="Sci. Rep.">
        <title>Extraordinary expansion of a Sorangium cellulosum genome from an alkaline milieu.</title>
        <authorList>
            <person name="Han K."/>
            <person name="Li Z.F."/>
            <person name="Peng R."/>
            <person name="Zhu L.P."/>
            <person name="Zhou T."/>
            <person name="Wang L.G."/>
            <person name="Li S.G."/>
            <person name="Zhang X.B."/>
            <person name="Hu W."/>
            <person name="Wu Z.H."/>
            <person name="Qin N."/>
            <person name="Li Y.Z."/>
        </authorList>
    </citation>
    <scope>NUCLEOTIDE SEQUENCE [LARGE SCALE GENOMIC DNA]</scope>
    <source>
        <strain evidence="2 3">So0157-2</strain>
    </source>
</reference>